<evidence type="ECO:0000256" key="5">
    <source>
        <dbReference type="ARBA" id="ARBA00022989"/>
    </source>
</evidence>
<feature type="domain" description="Acyltransferase 3" evidence="8">
    <location>
        <begin position="17"/>
        <end position="331"/>
    </location>
</feature>
<feature type="transmembrane region" description="Helical" evidence="7">
    <location>
        <begin position="158"/>
        <end position="177"/>
    </location>
</feature>
<evidence type="ECO:0000259" key="8">
    <source>
        <dbReference type="Pfam" id="PF01757"/>
    </source>
</evidence>
<dbReference type="GO" id="GO:0005886">
    <property type="term" value="C:plasma membrane"/>
    <property type="evidence" value="ECO:0007669"/>
    <property type="project" value="UniProtKB-SubCell"/>
</dbReference>
<keyword evidence="6 7" id="KW-0472">Membrane</keyword>
<dbReference type="GO" id="GO:0016413">
    <property type="term" value="F:O-acetyltransferase activity"/>
    <property type="evidence" value="ECO:0007669"/>
    <property type="project" value="TreeGrafter"/>
</dbReference>
<reference evidence="9 10" key="1">
    <citation type="submission" date="2018-10" db="EMBL/GenBank/DDBJ databases">
        <title>Kocuria sp. M5W7-7, whole genome shotgun sequence.</title>
        <authorList>
            <person name="Tuo L."/>
        </authorList>
    </citation>
    <scope>NUCLEOTIDE SEQUENCE [LARGE SCALE GENOMIC DNA]</scope>
    <source>
        <strain evidence="9 10">M5W7-7</strain>
    </source>
</reference>
<evidence type="ECO:0000256" key="6">
    <source>
        <dbReference type="ARBA" id="ARBA00023136"/>
    </source>
</evidence>
<dbReference type="PANTHER" id="PTHR40074">
    <property type="entry name" value="O-ACETYLTRANSFERASE WECH"/>
    <property type="match status" value="1"/>
</dbReference>
<keyword evidence="3" id="KW-1003">Cell membrane</keyword>
<proteinExistence type="inferred from homology"/>
<evidence type="ECO:0000313" key="10">
    <source>
        <dbReference type="Proteomes" id="UP000270616"/>
    </source>
</evidence>
<organism evidence="9 10">
    <name type="scientific">Kocuria soli</name>
    <dbReference type="NCBI Taxonomy" id="2485125"/>
    <lineage>
        <taxon>Bacteria</taxon>
        <taxon>Bacillati</taxon>
        <taxon>Actinomycetota</taxon>
        <taxon>Actinomycetes</taxon>
        <taxon>Micrococcales</taxon>
        <taxon>Micrococcaceae</taxon>
        <taxon>Kocuria</taxon>
    </lineage>
</organism>
<feature type="transmembrane region" description="Helical" evidence="7">
    <location>
        <begin position="60"/>
        <end position="78"/>
    </location>
</feature>
<dbReference type="AlphaFoldDB" id="A0A3N3ZT53"/>
<feature type="transmembrane region" description="Helical" evidence="7">
    <location>
        <begin position="130"/>
        <end position="149"/>
    </location>
</feature>
<dbReference type="EMBL" id="RKMF01000007">
    <property type="protein sequence ID" value="ROZ63246.1"/>
    <property type="molecule type" value="Genomic_DNA"/>
</dbReference>
<evidence type="ECO:0000256" key="3">
    <source>
        <dbReference type="ARBA" id="ARBA00022475"/>
    </source>
</evidence>
<feature type="transmembrane region" description="Helical" evidence="7">
    <location>
        <begin position="183"/>
        <end position="201"/>
    </location>
</feature>
<comment type="subcellular location">
    <subcellularLocation>
        <location evidence="1">Cell membrane</location>
        <topology evidence="1">Multi-pass membrane protein</topology>
    </subcellularLocation>
</comment>
<feature type="transmembrane region" description="Helical" evidence="7">
    <location>
        <begin position="213"/>
        <end position="232"/>
    </location>
</feature>
<comment type="caution">
    <text evidence="9">The sequence shown here is derived from an EMBL/GenBank/DDBJ whole genome shotgun (WGS) entry which is preliminary data.</text>
</comment>
<feature type="transmembrane region" description="Helical" evidence="7">
    <location>
        <begin position="279"/>
        <end position="300"/>
    </location>
</feature>
<evidence type="ECO:0000256" key="4">
    <source>
        <dbReference type="ARBA" id="ARBA00022692"/>
    </source>
</evidence>
<keyword evidence="9" id="KW-0808">Transferase</keyword>
<comment type="similarity">
    <text evidence="2">Belongs to the acyltransferase 3 family.</text>
</comment>
<feature type="transmembrane region" description="Helical" evidence="7">
    <location>
        <begin position="312"/>
        <end position="331"/>
    </location>
</feature>
<keyword evidence="4 7" id="KW-0812">Transmembrane</keyword>
<dbReference type="Pfam" id="PF01757">
    <property type="entry name" value="Acyl_transf_3"/>
    <property type="match status" value="1"/>
</dbReference>
<accession>A0A3N3ZT53</accession>
<feature type="transmembrane region" description="Helical" evidence="7">
    <location>
        <begin position="21"/>
        <end position="40"/>
    </location>
</feature>
<evidence type="ECO:0000313" key="9">
    <source>
        <dbReference type="EMBL" id="ROZ63246.1"/>
    </source>
</evidence>
<evidence type="ECO:0000256" key="7">
    <source>
        <dbReference type="SAM" id="Phobius"/>
    </source>
</evidence>
<dbReference type="InterPro" id="IPR002656">
    <property type="entry name" value="Acyl_transf_3_dom"/>
</dbReference>
<dbReference type="GO" id="GO:0009246">
    <property type="term" value="P:enterobacterial common antigen biosynthetic process"/>
    <property type="evidence" value="ECO:0007669"/>
    <property type="project" value="TreeGrafter"/>
</dbReference>
<feature type="transmembrane region" description="Helical" evidence="7">
    <location>
        <begin position="238"/>
        <end position="259"/>
    </location>
</feature>
<sequence>MSAGRMSSSSSGAGREQWMDTVKGAAIVLVVFGHSIGVLTQWGWDVFGGWSQINVLMGQWRMPVFMLVAGFFVTRSMTKYGKRFWRLRPLNMVWLYVFWTAVYFVAYPVIGAISRGRTAGEMFALIVEKTLLFDSYLWFLLALAIYYAVQGLLGTKPVPWAVALAFLVFLYFVPGMVDEVSWGTNQLGTNWLFFLVGAWWSQNIRSWVAQIKPWQGVMWCVVCLAAILLWMPTRDVPVLQHFGGILPPLTAVPAGLWVLSRLDGKPGMGWARYVGTRSLSVYVLHPIVLQLLIAALSVVVLDPTTSALATPVTWIGVPVLMVIALLICLVIQRLTDRVPYVWGLPAPRTAPKRITGEEVTAQTNANR</sequence>
<feature type="transmembrane region" description="Helical" evidence="7">
    <location>
        <begin position="90"/>
        <end position="110"/>
    </location>
</feature>
<keyword evidence="5 7" id="KW-1133">Transmembrane helix</keyword>
<keyword evidence="10" id="KW-1185">Reference proteome</keyword>
<protein>
    <submittedName>
        <fullName evidence="9">Acyltransferase</fullName>
    </submittedName>
</protein>
<name>A0A3N3ZT53_9MICC</name>
<dbReference type="PANTHER" id="PTHR40074:SF2">
    <property type="entry name" value="O-ACETYLTRANSFERASE WECH"/>
    <property type="match status" value="1"/>
</dbReference>
<evidence type="ECO:0000256" key="2">
    <source>
        <dbReference type="ARBA" id="ARBA00007400"/>
    </source>
</evidence>
<keyword evidence="9" id="KW-0012">Acyltransferase</keyword>
<dbReference type="Proteomes" id="UP000270616">
    <property type="component" value="Unassembled WGS sequence"/>
</dbReference>
<evidence type="ECO:0000256" key="1">
    <source>
        <dbReference type="ARBA" id="ARBA00004651"/>
    </source>
</evidence>
<gene>
    <name evidence="9" type="ORF">EDL96_06785</name>
</gene>